<keyword evidence="2" id="KW-0238">DNA-binding</keyword>
<dbReference type="SMART" id="SM00342">
    <property type="entry name" value="HTH_ARAC"/>
    <property type="match status" value="1"/>
</dbReference>
<organism evidence="2 3">
    <name type="scientific">Sphingobacterium detergens</name>
    <dbReference type="NCBI Taxonomy" id="1145106"/>
    <lineage>
        <taxon>Bacteria</taxon>
        <taxon>Pseudomonadati</taxon>
        <taxon>Bacteroidota</taxon>
        <taxon>Sphingobacteriia</taxon>
        <taxon>Sphingobacteriales</taxon>
        <taxon>Sphingobacteriaceae</taxon>
        <taxon>Sphingobacterium</taxon>
    </lineage>
</organism>
<keyword evidence="3" id="KW-1185">Reference proteome</keyword>
<gene>
    <name evidence="2" type="ORF">DFQ12_0252</name>
</gene>
<proteinExistence type="predicted"/>
<name>A0A420BFE3_SPHD1</name>
<accession>A0A420BFE3</accession>
<sequence>MILKVYQPESPVLKRYIECFYILEKTAAEKPITYFTFPSIYSIVTISAETSTFVSPDKIITTYCPTSPIETNLVCDFNQPVLISYDGKINEITTYFKPLGLSAFIVHDLQHYNSGTFPDFNPHADYKEAMTAILAIADHQERIRALEAYWISKLRPFEDPLLENVLREMLDTNNLNQSMTTLSRKIGRSRTTINKHFDQHICKSPSQFKKIVRFRAAIQSQLDDKNNISRSYHVDYFDQSHMIRDFKKLTGFTPKVFFSKIAALERDEIKWIFI</sequence>
<dbReference type="GO" id="GO:0003700">
    <property type="term" value="F:DNA-binding transcription factor activity"/>
    <property type="evidence" value="ECO:0007669"/>
    <property type="project" value="InterPro"/>
</dbReference>
<evidence type="ECO:0000313" key="3">
    <source>
        <dbReference type="Proteomes" id="UP000286246"/>
    </source>
</evidence>
<reference evidence="2 3" key="1">
    <citation type="submission" date="2018-09" db="EMBL/GenBank/DDBJ databases">
        <title>Genomic Encyclopedia of Type Strains, Phase III (KMG-III): the genomes of soil and plant-associated and newly described type strains.</title>
        <authorList>
            <person name="Whitman W."/>
        </authorList>
    </citation>
    <scope>NUCLEOTIDE SEQUENCE [LARGE SCALE GENOMIC DNA]</scope>
    <source>
        <strain evidence="2 3">CECT 7938</strain>
    </source>
</reference>
<feature type="domain" description="HTH araC/xylS-type" evidence="1">
    <location>
        <begin position="163"/>
        <end position="260"/>
    </location>
</feature>
<dbReference type="Proteomes" id="UP000286246">
    <property type="component" value="Unassembled WGS sequence"/>
</dbReference>
<evidence type="ECO:0000259" key="1">
    <source>
        <dbReference type="PROSITE" id="PS01124"/>
    </source>
</evidence>
<protein>
    <submittedName>
        <fullName evidence="2">AraC-like DNA-binding protein</fullName>
    </submittedName>
</protein>
<dbReference type="GO" id="GO:0043565">
    <property type="term" value="F:sequence-specific DNA binding"/>
    <property type="evidence" value="ECO:0007669"/>
    <property type="project" value="InterPro"/>
</dbReference>
<dbReference type="Pfam" id="PF12833">
    <property type="entry name" value="HTH_18"/>
    <property type="match status" value="1"/>
</dbReference>
<dbReference type="PROSITE" id="PS01124">
    <property type="entry name" value="HTH_ARAC_FAMILY_2"/>
    <property type="match status" value="1"/>
</dbReference>
<dbReference type="InterPro" id="IPR018060">
    <property type="entry name" value="HTH_AraC"/>
</dbReference>
<dbReference type="EMBL" id="RAPY01000001">
    <property type="protein sequence ID" value="RKE55420.1"/>
    <property type="molecule type" value="Genomic_DNA"/>
</dbReference>
<comment type="caution">
    <text evidence="2">The sequence shown here is derived from an EMBL/GenBank/DDBJ whole genome shotgun (WGS) entry which is preliminary data.</text>
</comment>
<dbReference type="AlphaFoldDB" id="A0A420BFE3"/>
<evidence type="ECO:0000313" key="2">
    <source>
        <dbReference type="EMBL" id="RKE55420.1"/>
    </source>
</evidence>
<dbReference type="Gene3D" id="1.10.10.60">
    <property type="entry name" value="Homeodomain-like"/>
    <property type="match status" value="1"/>
</dbReference>